<dbReference type="InterPro" id="IPR012902">
    <property type="entry name" value="N_methyl_site"/>
</dbReference>
<dbReference type="EMBL" id="JACBAZ010000001">
    <property type="protein sequence ID" value="NWK54004.1"/>
    <property type="molecule type" value="Genomic_DNA"/>
</dbReference>
<name>A0A851GIE7_9BACT</name>
<accession>A0A851GIE7</accession>
<dbReference type="Proteomes" id="UP000557872">
    <property type="component" value="Unassembled WGS sequence"/>
</dbReference>
<protein>
    <submittedName>
        <fullName evidence="3">Prepilin-type N-terminal cleavage/methylation domain-containing protein</fullName>
    </submittedName>
</protein>
<reference evidence="3 4" key="1">
    <citation type="submission" date="2020-07" db="EMBL/GenBank/DDBJ databases">
        <title>Roseicoccus Jingziensis gen. nov., sp. nov., isolated from coastal seawater.</title>
        <authorList>
            <person name="Feng X."/>
        </authorList>
    </citation>
    <scope>NUCLEOTIDE SEQUENCE [LARGE SCALE GENOMIC DNA]</scope>
    <source>
        <strain evidence="3 4">N1E253</strain>
    </source>
</reference>
<evidence type="ECO:0000313" key="4">
    <source>
        <dbReference type="Proteomes" id="UP000557872"/>
    </source>
</evidence>
<proteinExistence type="predicted"/>
<sequence length="286" mass="31287">MTQNTKLNRRTRSGFTLLEVVISLGLMGMLIGMVFRVAQSSIMLSQTVVEEQQVTMERSAFFNLLKNHFEQIPGNAVMRLETTEISSGRKLFTLTFQNVPMSFNWGETPMTAEALELATVEQRDGFIDVVLRFYDVKILEDSTSTGDPEAEPVAEITLIDDLSMCECDVIDGRTLEQLSYWDNNSKLPLQVKLYCLFEPSANIVQQTFWVTPKENPEVLMRQIMQRNPGGPQETPGGAEPPEDGGGTNPPDIEIKPGTPTPQPPNGGGRGGSGAGGGLPPGVVPGR</sequence>
<organism evidence="3 4">
    <name type="scientific">Oceaniferula marina</name>
    <dbReference type="NCBI Taxonomy" id="2748318"/>
    <lineage>
        <taxon>Bacteria</taxon>
        <taxon>Pseudomonadati</taxon>
        <taxon>Verrucomicrobiota</taxon>
        <taxon>Verrucomicrobiia</taxon>
        <taxon>Verrucomicrobiales</taxon>
        <taxon>Verrucomicrobiaceae</taxon>
        <taxon>Oceaniferula</taxon>
    </lineage>
</organism>
<keyword evidence="2" id="KW-0812">Transmembrane</keyword>
<gene>
    <name evidence="3" type="ORF">HW115_00150</name>
</gene>
<evidence type="ECO:0000313" key="3">
    <source>
        <dbReference type="EMBL" id="NWK54004.1"/>
    </source>
</evidence>
<dbReference type="NCBIfam" id="TIGR02532">
    <property type="entry name" value="IV_pilin_GFxxxE"/>
    <property type="match status" value="1"/>
</dbReference>
<feature type="transmembrane region" description="Helical" evidence="2">
    <location>
        <begin position="15"/>
        <end position="35"/>
    </location>
</feature>
<dbReference type="PROSITE" id="PS00409">
    <property type="entry name" value="PROKAR_NTER_METHYL"/>
    <property type="match status" value="1"/>
</dbReference>
<dbReference type="RefSeq" id="WP_178930554.1">
    <property type="nucleotide sequence ID" value="NZ_JACBAZ010000001.1"/>
</dbReference>
<dbReference type="Pfam" id="PF07963">
    <property type="entry name" value="N_methyl"/>
    <property type="match status" value="1"/>
</dbReference>
<keyword evidence="2" id="KW-1133">Transmembrane helix</keyword>
<evidence type="ECO:0000256" key="1">
    <source>
        <dbReference type="SAM" id="MobiDB-lite"/>
    </source>
</evidence>
<keyword evidence="4" id="KW-1185">Reference proteome</keyword>
<evidence type="ECO:0000256" key="2">
    <source>
        <dbReference type="SAM" id="Phobius"/>
    </source>
</evidence>
<comment type="caution">
    <text evidence="3">The sequence shown here is derived from an EMBL/GenBank/DDBJ whole genome shotgun (WGS) entry which is preliminary data.</text>
</comment>
<feature type="region of interest" description="Disordered" evidence="1">
    <location>
        <begin position="226"/>
        <end position="286"/>
    </location>
</feature>
<keyword evidence="2" id="KW-0472">Membrane</keyword>
<dbReference type="AlphaFoldDB" id="A0A851GIE7"/>
<feature type="compositionally biased region" description="Gly residues" evidence="1">
    <location>
        <begin position="265"/>
        <end position="279"/>
    </location>
</feature>